<protein>
    <submittedName>
        <fullName evidence="1">Uncharacterized protein</fullName>
    </submittedName>
</protein>
<dbReference type="EMBL" id="LAZR01005161">
    <property type="protein sequence ID" value="KKN02318.1"/>
    <property type="molecule type" value="Genomic_DNA"/>
</dbReference>
<gene>
    <name evidence="1" type="ORF">LCGC14_1118730</name>
</gene>
<reference evidence="1" key="1">
    <citation type="journal article" date="2015" name="Nature">
        <title>Complex archaea that bridge the gap between prokaryotes and eukaryotes.</title>
        <authorList>
            <person name="Spang A."/>
            <person name="Saw J.H."/>
            <person name="Jorgensen S.L."/>
            <person name="Zaremba-Niedzwiedzka K."/>
            <person name="Martijn J."/>
            <person name="Lind A.E."/>
            <person name="van Eijk R."/>
            <person name="Schleper C."/>
            <person name="Guy L."/>
            <person name="Ettema T.J."/>
        </authorList>
    </citation>
    <scope>NUCLEOTIDE SEQUENCE</scope>
</reference>
<proteinExistence type="predicted"/>
<accession>A0A0F9QAF1</accession>
<name>A0A0F9QAF1_9ZZZZ</name>
<evidence type="ECO:0000313" key="1">
    <source>
        <dbReference type="EMBL" id="KKN02318.1"/>
    </source>
</evidence>
<comment type="caution">
    <text evidence="1">The sequence shown here is derived from an EMBL/GenBank/DDBJ whole genome shotgun (WGS) entry which is preliminary data.</text>
</comment>
<sequence length="86" mass="10067">IIFHLLSIAAISIVELQNNKINIDSLNLITPSKQQKEKLNNYYLDKEKGMLEVKGYQKSQDHVIISFNDTSYRVFTSKKYFNELIK</sequence>
<feature type="non-terminal residue" evidence="1">
    <location>
        <position position="1"/>
    </location>
</feature>
<dbReference type="AlphaFoldDB" id="A0A0F9QAF1"/>
<organism evidence="1">
    <name type="scientific">marine sediment metagenome</name>
    <dbReference type="NCBI Taxonomy" id="412755"/>
    <lineage>
        <taxon>unclassified sequences</taxon>
        <taxon>metagenomes</taxon>
        <taxon>ecological metagenomes</taxon>
    </lineage>
</organism>